<feature type="transmembrane region" description="Helical" evidence="6">
    <location>
        <begin position="391"/>
        <end position="411"/>
    </location>
</feature>
<keyword evidence="8" id="KW-1185">Reference proteome</keyword>
<keyword evidence="6" id="KW-1133">Transmembrane helix</keyword>
<feature type="region of interest" description="Disordered" evidence="5">
    <location>
        <begin position="504"/>
        <end position="526"/>
    </location>
</feature>
<dbReference type="EMBL" id="QCZG01000061">
    <property type="protein sequence ID" value="PWA06283.1"/>
    <property type="molecule type" value="Genomic_DNA"/>
</dbReference>
<feature type="transmembrane region" description="Helical" evidence="6">
    <location>
        <begin position="319"/>
        <end position="341"/>
    </location>
</feature>
<evidence type="ECO:0000256" key="1">
    <source>
        <dbReference type="ARBA" id="ARBA00004141"/>
    </source>
</evidence>
<reference evidence="7 8" key="1">
    <citation type="submission" date="2018-04" db="EMBL/GenBank/DDBJ databases">
        <title>Camelliibacillus theae gen. nov., sp. nov., isolated from Pu'er tea.</title>
        <authorList>
            <person name="Niu L."/>
        </authorList>
    </citation>
    <scope>NUCLEOTIDE SEQUENCE [LARGE SCALE GENOMIC DNA]</scope>
    <source>
        <strain evidence="7 8">T8</strain>
    </source>
</reference>
<dbReference type="GO" id="GO:0005886">
    <property type="term" value="C:plasma membrane"/>
    <property type="evidence" value="ECO:0007669"/>
    <property type="project" value="UniProtKB-SubCell"/>
</dbReference>
<gene>
    <name evidence="7" type="ORF">DCC39_17600</name>
</gene>
<sequence length="526" mass="58631">MRKRYSNIEKLIKQIKGKNTKDQPQKFSNVDWQPFSTNINENEKTLKQQLGTSKDILFTKFTINLQNGDALNAMVVAIDGLIDEEAKRNNILKPLIAHPLQEKPNDDLKQIRERISVKKVTVVDNLLKAVYQVLKAKALLIVDGFNKGLLLSIEGYEVRSIEEPVTEQAVRGAREGFIESTGVNISLLRRRISHPSLRFETMEIGKYSQTGITMAYLKDIVDPDLVQRVKERLNEIKVDSIDSSGDIEQLIEDHPYSIFPTIGNTERTDKAAALLMEGRVLLLIDGNPVSLYVPNLFLESFQNVEDYNSRPYYSSFIRIMRFFAFIVSISLPALYITALNFNKALIPSDMIVPIIQARETVPFPLAMEVIMMILMFEVVREAGVRLPKQIGSALSIVGALILGDVSVSAGLVGAPTIVVVSISYIAAFVITPIADVTALVRIGLFIASSVFGSYGLCIASLALLTHMVSLTSLGVPYMAPFSPSHFKDWKDGLIRLPTKLLKQRPKSIPNGRSRRIKSLPDTGDKR</sequence>
<evidence type="ECO:0000256" key="4">
    <source>
        <dbReference type="PIRNR" id="PIRNR005690"/>
    </source>
</evidence>
<dbReference type="InterPro" id="IPR050768">
    <property type="entry name" value="UPF0353/GerABKA_families"/>
</dbReference>
<dbReference type="AlphaFoldDB" id="A0A2U1JN21"/>
<evidence type="ECO:0000256" key="2">
    <source>
        <dbReference type="ARBA" id="ARBA00005278"/>
    </source>
</evidence>
<protein>
    <submittedName>
        <fullName evidence="7">Spore germination protein</fullName>
    </submittedName>
</protein>
<evidence type="ECO:0000256" key="5">
    <source>
        <dbReference type="SAM" id="MobiDB-lite"/>
    </source>
</evidence>
<dbReference type="OrthoDB" id="9772630at2"/>
<comment type="similarity">
    <text evidence="2 4">Belongs to the GerABKA family.</text>
</comment>
<dbReference type="Proteomes" id="UP000245998">
    <property type="component" value="Unassembled WGS sequence"/>
</dbReference>
<dbReference type="InterPro" id="IPR004995">
    <property type="entry name" value="Spore_Ger"/>
</dbReference>
<feature type="transmembrane region" description="Helical" evidence="6">
    <location>
        <begin position="417"/>
        <end position="442"/>
    </location>
</feature>
<feature type="transmembrane region" description="Helical" evidence="6">
    <location>
        <begin position="361"/>
        <end position="379"/>
    </location>
</feature>
<keyword evidence="6" id="KW-0812">Transmembrane</keyword>
<dbReference type="RefSeq" id="WP_116556201.1">
    <property type="nucleotide sequence ID" value="NZ_QCZG01000061.1"/>
</dbReference>
<evidence type="ECO:0000313" key="7">
    <source>
        <dbReference type="EMBL" id="PWA06283.1"/>
    </source>
</evidence>
<feature type="transmembrane region" description="Helical" evidence="6">
    <location>
        <begin position="454"/>
        <end position="479"/>
    </location>
</feature>
<comment type="subcellular location">
    <subcellularLocation>
        <location evidence="4">Cell membrane</location>
    </subcellularLocation>
    <subcellularLocation>
        <location evidence="1">Membrane</location>
        <topology evidence="1">Multi-pass membrane protein</topology>
    </subcellularLocation>
</comment>
<comment type="caution">
    <text evidence="7">The sequence shown here is derived from an EMBL/GenBank/DDBJ whole genome shotgun (WGS) entry which is preliminary data.</text>
</comment>
<organism evidence="7 8">
    <name type="scientific">Pueribacillus theae</name>
    <dbReference type="NCBI Taxonomy" id="2171751"/>
    <lineage>
        <taxon>Bacteria</taxon>
        <taxon>Bacillati</taxon>
        <taxon>Bacillota</taxon>
        <taxon>Bacilli</taxon>
        <taxon>Bacillales</taxon>
        <taxon>Bacillaceae</taxon>
        <taxon>Pueribacillus</taxon>
    </lineage>
</organism>
<evidence type="ECO:0000256" key="6">
    <source>
        <dbReference type="SAM" id="Phobius"/>
    </source>
</evidence>
<dbReference type="Pfam" id="PF03323">
    <property type="entry name" value="GerA"/>
    <property type="match status" value="1"/>
</dbReference>
<name>A0A2U1JN21_9BACI</name>
<proteinExistence type="inferred from homology"/>
<evidence type="ECO:0000313" key="8">
    <source>
        <dbReference type="Proteomes" id="UP000245998"/>
    </source>
</evidence>
<keyword evidence="3 4" id="KW-0472">Membrane</keyword>
<dbReference type="PANTHER" id="PTHR22550:SF5">
    <property type="entry name" value="LEUCINE ZIPPER PROTEIN 4"/>
    <property type="match status" value="1"/>
</dbReference>
<dbReference type="GO" id="GO:0009847">
    <property type="term" value="P:spore germination"/>
    <property type="evidence" value="ECO:0007669"/>
    <property type="project" value="UniProtKB-UniRule"/>
</dbReference>
<dbReference type="PIRSF" id="PIRSF005690">
    <property type="entry name" value="GerBA"/>
    <property type="match status" value="1"/>
</dbReference>
<evidence type="ECO:0000256" key="3">
    <source>
        <dbReference type="ARBA" id="ARBA00023136"/>
    </source>
</evidence>
<dbReference type="PANTHER" id="PTHR22550">
    <property type="entry name" value="SPORE GERMINATION PROTEIN"/>
    <property type="match status" value="1"/>
</dbReference>
<accession>A0A2U1JN21</accession>